<feature type="compositionally biased region" description="Basic and acidic residues" evidence="1">
    <location>
        <begin position="1"/>
        <end position="19"/>
    </location>
</feature>
<dbReference type="Proteomes" id="UP000285569">
    <property type="component" value="Unassembled WGS sequence"/>
</dbReference>
<evidence type="ECO:0000256" key="1">
    <source>
        <dbReference type="SAM" id="MobiDB-lite"/>
    </source>
</evidence>
<reference evidence="3" key="1">
    <citation type="submission" date="2018-05" db="EMBL/GenBank/DDBJ databases">
        <title>Leptospira yasudae sp. nov. and Leptospira stimsonii sp. nov., two pathogenic species of the genus Leptospira isolated from environmental sources.</title>
        <authorList>
            <person name="Casanovas-Massana A."/>
            <person name="Hamond C."/>
            <person name="Santos L.A."/>
            <person name="Hacker K.P."/>
            <person name="Balassiano I."/>
            <person name="Medeiros M.A."/>
            <person name="Reis M.G."/>
            <person name="Ko A.I."/>
            <person name="Wunder E.A."/>
        </authorList>
    </citation>
    <scope>NUCLEOTIDE SEQUENCE [LARGE SCALE GENOMIC DNA]</scope>
    <source>
        <strain evidence="3">B21</strain>
    </source>
</reference>
<sequence length="67" mass="7451">MDEPRERCLGAKSSMDARLRRGKSKVATRKEQLTEFRKRCETGSRAALRRAYASEAGVPSEGEANPP</sequence>
<reference evidence="2 3" key="2">
    <citation type="journal article" date="2020" name="Int. J. Syst. Evol. Microbiol.">
        <title>Leptospira yasudae sp. nov. and Leptospira stimsonii sp. nov., two new species of the pathogenic group isolated from environmental sources.</title>
        <authorList>
            <person name="Casanovas-Massana A."/>
            <person name="Hamond C."/>
            <person name="Santos L.A."/>
            <person name="de Oliveira D."/>
            <person name="Hacker K.P."/>
            <person name="Balassiano I."/>
            <person name="Costa F."/>
            <person name="Medeiros M.A."/>
            <person name="Reis M.G."/>
            <person name="Ko A.I."/>
            <person name="Wunder E.A."/>
        </authorList>
    </citation>
    <scope>NUCLEOTIDE SEQUENCE [LARGE SCALE GENOMIC DNA]</scope>
    <source>
        <strain evidence="2 3">B21</strain>
    </source>
</reference>
<dbReference type="EMBL" id="QHCR01000009">
    <property type="protein sequence ID" value="RHX78074.1"/>
    <property type="molecule type" value="Genomic_DNA"/>
</dbReference>
<feature type="region of interest" description="Disordered" evidence="1">
    <location>
        <begin position="1"/>
        <end position="30"/>
    </location>
</feature>
<gene>
    <name evidence="2" type="ORF">DLM77_18605</name>
</gene>
<proteinExistence type="predicted"/>
<evidence type="ECO:0000313" key="3">
    <source>
        <dbReference type="Proteomes" id="UP000285569"/>
    </source>
</evidence>
<protein>
    <submittedName>
        <fullName evidence="2">Uncharacterized protein</fullName>
    </submittedName>
</protein>
<comment type="caution">
    <text evidence="2">The sequence shown here is derived from an EMBL/GenBank/DDBJ whole genome shotgun (WGS) entry which is preliminary data.</text>
</comment>
<accession>A0ABX9LYT1</accession>
<evidence type="ECO:0000313" key="2">
    <source>
        <dbReference type="EMBL" id="RHX78074.1"/>
    </source>
</evidence>
<name>A0ABX9LYT1_9LEPT</name>
<organism evidence="2 3">
    <name type="scientific">Leptospira yasudae</name>
    <dbReference type="NCBI Taxonomy" id="2202201"/>
    <lineage>
        <taxon>Bacteria</taxon>
        <taxon>Pseudomonadati</taxon>
        <taxon>Spirochaetota</taxon>
        <taxon>Spirochaetia</taxon>
        <taxon>Leptospirales</taxon>
        <taxon>Leptospiraceae</taxon>
        <taxon>Leptospira</taxon>
    </lineage>
</organism>
<keyword evidence="3" id="KW-1185">Reference proteome</keyword>